<dbReference type="InterPro" id="IPR022346">
    <property type="entry name" value="T2SS_GspH"/>
</dbReference>
<dbReference type="InterPro" id="IPR012902">
    <property type="entry name" value="N_methyl_site"/>
</dbReference>
<dbReference type="Pfam" id="PF12019">
    <property type="entry name" value="GspH"/>
    <property type="match status" value="1"/>
</dbReference>
<dbReference type="OrthoDB" id="7189369at2"/>
<reference evidence="13 14" key="1">
    <citation type="submission" date="2019-07" db="EMBL/GenBank/DDBJ databases">
        <title>Sphingomonas solaris sp. nov., isolated from a solar panel from Boston, Massachusetts.</title>
        <authorList>
            <person name="Tanner K."/>
            <person name="Pascual J."/>
            <person name="Mancuso C."/>
            <person name="Pereto J."/>
            <person name="Khalil A."/>
            <person name="Vilanova C."/>
        </authorList>
    </citation>
    <scope>NUCLEOTIDE SEQUENCE [LARGE SCALE GENOMIC DNA]</scope>
    <source>
        <strain evidence="13 14">R4DWN</strain>
    </source>
</reference>
<evidence type="ECO:0000313" key="13">
    <source>
        <dbReference type="EMBL" id="TVV74231.1"/>
    </source>
</evidence>
<gene>
    <name evidence="13" type="primary">gspH</name>
    <name evidence="13" type="ORF">FOY91_10310</name>
</gene>
<keyword evidence="7 11" id="KW-1133">Transmembrane helix</keyword>
<protein>
    <recommendedName>
        <fullName evidence="2">Type II secretion system protein H</fullName>
    </recommendedName>
    <alternativeName>
        <fullName evidence="10">General secretion pathway protein H</fullName>
    </alternativeName>
</protein>
<keyword evidence="4" id="KW-0488">Methylation</keyword>
<feature type="transmembrane region" description="Helical" evidence="11">
    <location>
        <begin position="85"/>
        <end position="107"/>
    </location>
</feature>
<keyword evidence="8 11" id="KW-0472">Membrane</keyword>
<dbReference type="Proteomes" id="UP000318681">
    <property type="component" value="Unassembled WGS sequence"/>
</dbReference>
<comment type="similarity">
    <text evidence="9">Belongs to the GSP H family.</text>
</comment>
<keyword evidence="6 11" id="KW-0812">Transmembrane</keyword>
<proteinExistence type="inferred from homology"/>
<dbReference type="EMBL" id="VNIM01000036">
    <property type="protein sequence ID" value="TVV74231.1"/>
    <property type="molecule type" value="Genomic_DNA"/>
</dbReference>
<evidence type="ECO:0000256" key="5">
    <source>
        <dbReference type="ARBA" id="ARBA00022519"/>
    </source>
</evidence>
<dbReference type="RefSeq" id="WP_145151031.1">
    <property type="nucleotide sequence ID" value="NZ_VNIM01000036.1"/>
</dbReference>
<name>A0A558R4D8_9SPHN</name>
<evidence type="ECO:0000256" key="4">
    <source>
        <dbReference type="ARBA" id="ARBA00022481"/>
    </source>
</evidence>
<organism evidence="13 14">
    <name type="scientific">Alterirhizorhabdus solaris</name>
    <dbReference type="NCBI Taxonomy" id="2529389"/>
    <lineage>
        <taxon>Bacteria</taxon>
        <taxon>Pseudomonadati</taxon>
        <taxon>Pseudomonadota</taxon>
        <taxon>Alphaproteobacteria</taxon>
        <taxon>Sphingomonadales</taxon>
        <taxon>Rhizorhabdaceae</taxon>
        <taxon>Alterirhizorhabdus</taxon>
    </lineage>
</organism>
<keyword evidence="14" id="KW-1185">Reference proteome</keyword>
<dbReference type="InterPro" id="IPR049875">
    <property type="entry name" value="TypeII_GspH"/>
</dbReference>
<evidence type="ECO:0000256" key="6">
    <source>
        <dbReference type="ARBA" id="ARBA00022692"/>
    </source>
</evidence>
<dbReference type="AlphaFoldDB" id="A0A558R4D8"/>
<dbReference type="SUPFAM" id="SSF54523">
    <property type="entry name" value="Pili subunits"/>
    <property type="match status" value="1"/>
</dbReference>
<dbReference type="GO" id="GO:0005886">
    <property type="term" value="C:plasma membrane"/>
    <property type="evidence" value="ECO:0007669"/>
    <property type="project" value="UniProtKB-SubCell"/>
</dbReference>
<evidence type="ECO:0000256" key="7">
    <source>
        <dbReference type="ARBA" id="ARBA00022989"/>
    </source>
</evidence>
<evidence type="ECO:0000256" key="3">
    <source>
        <dbReference type="ARBA" id="ARBA00022475"/>
    </source>
</evidence>
<evidence type="ECO:0000256" key="11">
    <source>
        <dbReference type="SAM" id="Phobius"/>
    </source>
</evidence>
<comment type="subcellular location">
    <subcellularLocation>
        <location evidence="1">Cell inner membrane</location>
        <topology evidence="1">Single-pass membrane protein</topology>
    </subcellularLocation>
</comment>
<dbReference type="PROSITE" id="PS00409">
    <property type="entry name" value="PROKAR_NTER_METHYL"/>
    <property type="match status" value="1"/>
</dbReference>
<dbReference type="NCBIfam" id="TIGR02532">
    <property type="entry name" value="IV_pilin_GFxxxE"/>
    <property type="match status" value="1"/>
</dbReference>
<comment type="caution">
    <text evidence="13">The sequence shown here is derived from an EMBL/GenBank/DDBJ whole genome shotgun (WGS) entry which is preliminary data.</text>
</comment>
<evidence type="ECO:0000256" key="8">
    <source>
        <dbReference type="ARBA" id="ARBA00023136"/>
    </source>
</evidence>
<dbReference type="GO" id="GO:0015627">
    <property type="term" value="C:type II protein secretion system complex"/>
    <property type="evidence" value="ECO:0007669"/>
    <property type="project" value="InterPro"/>
</dbReference>
<dbReference type="Pfam" id="PF07963">
    <property type="entry name" value="N_methyl"/>
    <property type="match status" value="1"/>
</dbReference>
<accession>A0A558R4D8</accession>
<dbReference type="NCBIfam" id="TIGR01708">
    <property type="entry name" value="typeII_sec_gspH"/>
    <property type="match status" value="1"/>
</dbReference>
<dbReference type="InterPro" id="IPR002416">
    <property type="entry name" value="T2SS_protein-GspH"/>
</dbReference>
<dbReference type="GO" id="GO:0015628">
    <property type="term" value="P:protein secretion by the type II secretion system"/>
    <property type="evidence" value="ECO:0007669"/>
    <property type="project" value="InterPro"/>
</dbReference>
<sequence length="224" mass="24102">MPTSATGNRRTSLPDLRRRAGGRLAGHRHAAGTLIPCAPAGLAARRPARHGLAFRRRAAEHGSAFSKRSAEHGFAFLKHSAEHGFTLVELMVVLAIIGIVSGAVVLAMPDPRGDLRHDAERFAARARAAQDKAVIEASDIGLLVSSDGYGFERRDHGRWRLLTEKPFEQRRWAQGATALVGEAGQARALFDPTGIVEPLDVTLVRDATRVRVRIGADGTIDVTG</sequence>
<evidence type="ECO:0000256" key="10">
    <source>
        <dbReference type="ARBA" id="ARBA00030775"/>
    </source>
</evidence>
<evidence type="ECO:0000259" key="12">
    <source>
        <dbReference type="Pfam" id="PF12019"/>
    </source>
</evidence>
<dbReference type="PRINTS" id="PR00885">
    <property type="entry name" value="BCTERIALGSPH"/>
</dbReference>
<evidence type="ECO:0000256" key="1">
    <source>
        <dbReference type="ARBA" id="ARBA00004377"/>
    </source>
</evidence>
<feature type="domain" description="General secretion pathway GspH" evidence="12">
    <location>
        <begin position="119"/>
        <end position="218"/>
    </location>
</feature>
<dbReference type="Gene3D" id="3.55.40.10">
    <property type="entry name" value="minor pseudopilin epsh domain"/>
    <property type="match status" value="1"/>
</dbReference>
<dbReference type="InterPro" id="IPR045584">
    <property type="entry name" value="Pilin-like"/>
</dbReference>
<keyword evidence="5" id="KW-0997">Cell inner membrane</keyword>
<evidence type="ECO:0000256" key="2">
    <source>
        <dbReference type="ARBA" id="ARBA00021549"/>
    </source>
</evidence>
<evidence type="ECO:0000256" key="9">
    <source>
        <dbReference type="ARBA" id="ARBA00025772"/>
    </source>
</evidence>
<keyword evidence="3" id="KW-1003">Cell membrane</keyword>
<evidence type="ECO:0000313" key="14">
    <source>
        <dbReference type="Proteomes" id="UP000318681"/>
    </source>
</evidence>